<feature type="domain" description="Tet-like 2OG-Fe(II) oxygenase" evidence="2">
    <location>
        <begin position="730"/>
        <end position="932"/>
    </location>
</feature>
<accession>A0A2N5SK16</accession>
<dbReference type="AlphaFoldDB" id="A0A2N5SK16"/>
<evidence type="ECO:0000259" key="2">
    <source>
        <dbReference type="Pfam" id="PF20515"/>
    </source>
</evidence>
<feature type="compositionally biased region" description="Low complexity" evidence="1">
    <location>
        <begin position="356"/>
        <end position="371"/>
    </location>
</feature>
<feature type="region of interest" description="Disordered" evidence="1">
    <location>
        <begin position="60"/>
        <end position="455"/>
    </location>
</feature>
<feature type="compositionally biased region" description="Pro residues" evidence="1">
    <location>
        <begin position="67"/>
        <end position="83"/>
    </location>
</feature>
<feature type="compositionally biased region" description="Pro residues" evidence="1">
    <location>
        <begin position="176"/>
        <end position="192"/>
    </location>
</feature>
<sequence length="956" mass="102362">MLANKPTGSLLEPLRPLATNLCPSNSLCYPTRLPGPSPLVSDTSTLHEPTSLLLSATTTYLPASDPTSPPAIYPPWPPPPPRSLPTGPQDLVGRPHRPPGPRLPHRPPAAPPGLARLPRPPPPPSSHPTAPAASSHPTVPQPPRRLAPSPPTPRASPAPAASLPPTNPQVLARLAPSPPSPRSSPASLPPHRPQGLAPRRLAPTPPAPSRPAALLPPHRPPGPCPPRRLAPSPPTPGPCPPRHLAPSPPTPRSSPAPPPRSLPTGPSRPTPSSHPTGPQPPPPPRSLPTDPQASPAPAALLPPHRPQVLARLAPSPPSPRSSPASLPPHRPPGPRPPPPPSSHPTGPQPPLPPRSLPTDPQASPAPAASLPPHRPPGPRPPPPPSSHPTGPQPPRRLAPSPPPPGPRPPRRLAPSPPTPRSSLASLGRPRRLAPTPPAPRVSPAPLGCPRRLAPSPVAPRSLPTALGCPRHLAPSPAASRASLTPLGLMSLKRTHVDSESIQDGRHIRTRYNLRPLKLPSCSPGILVAASKAGHQGTSMIGTAHKWHTFQKIPDRLQISGRVEGGGGLRVEEEADLNREAPSSPLTKYSYSDEPSKPAPSKPAHSKKRAKKLPQPPPPPPPPKFLTISIPQNDDGPSNTDQPEESAQTPVKQLTRKQEKAKLYSAQLQQKNCQASNIKYSGKTRICAHVSNSNPNARIRLMCDSFICWADPSHDKLIAVIKFHPFSAMDPALKAQYEFLSQHLNAQTRFQNANKSNGPAYSGKMYSLGWRKAFEANTKVGIQGISDKVKQDQLGFEDLQTHVPTIDRFIGDRFQSVSQPLFDEVKKHHEELKAPGLAPHFERDPDSFTSHLSFTIGAFANTPHMDTDASPFSFVMWIPIEKNTGNLVERNLQVKGGQFIFPDKSCGIDFTGFDGIVECAWKATSYSHFTLPSQTSSDQHTEWVYLSNFLKRLKGPL</sequence>
<feature type="compositionally biased region" description="Pro residues" evidence="1">
    <location>
        <begin position="139"/>
        <end position="156"/>
    </location>
</feature>
<feature type="compositionally biased region" description="Basic residues" evidence="1">
    <location>
        <begin position="94"/>
        <end position="105"/>
    </location>
</feature>
<evidence type="ECO:0000313" key="3">
    <source>
        <dbReference type="EMBL" id="PLW13573.1"/>
    </source>
</evidence>
<gene>
    <name evidence="3" type="ORF">PCANC_19218</name>
</gene>
<dbReference type="Proteomes" id="UP000235388">
    <property type="component" value="Unassembled WGS sequence"/>
</dbReference>
<feature type="compositionally biased region" description="Polar residues" evidence="1">
    <location>
        <begin position="628"/>
        <end position="651"/>
    </location>
</feature>
<keyword evidence="4" id="KW-1185">Reference proteome</keyword>
<feature type="region of interest" description="Disordered" evidence="1">
    <location>
        <begin position="567"/>
        <end position="651"/>
    </location>
</feature>
<feature type="compositionally biased region" description="Pro residues" evidence="1">
    <location>
        <begin position="277"/>
        <end position="286"/>
    </location>
</feature>
<proteinExistence type="predicted"/>
<feature type="compositionally biased region" description="Pro residues" evidence="1">
    <location>
        <begin position="217"/>
        <end position="269"/>
    </location>
</feature>
<feature type="compositionally biased region" description="Pro residues" evidence="1">
    <location>
        <begin position="314"/>
        <end position="355"/>
    </location>
</feature>
<feature type="compositionally biased region" description="Low complexity" evidence="1">
    <location>
        <begin position="287"/>
        <end position="302"/>
    </location>
</feature>
<dbReference type="Pfam" id="PF20515">
    <property type="entry name" value="2OG-FeII_Oxy_6"/>
    <property type="match status" value="1"/>
</dbReference>
<dbReference type="STRING" id="200324.A0A2N5SK16"/>
<feature type="compositionally biased region" description="Basic and acidic residues" evidence="1">
    <location>
        <begin position="569"/>
        <end position="578"/>
    </location>
</feature>
<protein>
    <recommendedName>
        <fullName evidence="2">Tet-like 2OG-Fe(II) oxygenase domain-containing protein</fullName>
    </recommendedName>
</protein>
<dbReference type="OrthoDB" id="3211439at2759"/>
<reference evidence="3 4" key="1">
    <citation type="submission" date="2017-11" db="EMBL/GenBank/DDBJ databases">
        <title>De novo assembly and phasing of dikaryotic genomes from two isolates of Puccinia coronata f. sp. avenae, the causal agent of oat crown rust.</title>
        <authorList>
            <person name="Miller M.E."/>
            <person name="Zhang Y."/>
            <person name="Omidvar V."/>
            <person name="Sperschneider J."/>
            <person name="Schwessinger B."/>
            <person name="Raley C."/>
            <person name="Palmer J.M."/>
            <person name="Garnica D."/>
            <person name="Upadhyaya N."/>
            <person name="Rathjen J."/>
            <person name="Taylor J.M."/>
            <person name="Park R.F."/>
            <person name="Dodds P.N."/>
            <person name="Hirsch C.D."/>
            <person name="Kianian S.F."/>
            <person name="Figueroa M."/>
        </authorList>
    </citation>
    <scope>NUCLEOTIDE SEQUENCE [LARGE SCALE GENOMIC DNA]</scope>
    <source>
        <strain evidence="3">12NC29</strain>
    </source>
</reference>
<feature type="compositionally biased region" description="Pro residues" evidence="1">
    <location>
        <begin position="372"/>
        <end position="407"/>
    </location>
</feature>
<dbReference type="InterPro" id="IPR046798">
    <property type="entry name" value="2OG-FeII_Oxy_6"/>
</dbReference>
<evidence type="ECO:0000256" key="1">
    <source>
        <dbReference type="SAM" id="MobiDB-lite"/>
    </source>
</evidence>
<dbReference type="EMBL" id="PGCJ01000945">
    <property type="protein sequence ID" value="PLW13573.1"/>
    <property type="molecule type" value="Genomic_DNA"/>
</dbReference>
<organism evidence="3 4">
    <name type="scientific">Puccinia coronata f. sp. avenae</name>
    <dbReference type="NCBI Taxonomy" id="200324"/>
    <lineage>
        <taxon>Eukaryota</taxon>
        <taxon>Fungi</taxon>
        <taxon>Dikarya</taxon>
        <taxon>Basidiomycota</taxon>
        <taxon>Pucciniomycotina</taxon>
        <taxon>Pucciniomycetes</taxon>
        <taxon>Pucciniales</taxon>
        <taxon>Pucciniaceae</taxon>
        <taxon>Puccinia</taxon>
    </lineage>
</organism>
<feature type="compositionally biased region" description="Pro residues" evidence="1">
    <location>
        <begin position="613"/>
        <end position="623"/>
    </location>
</feature>
<evidence type="ECO:0000313" key="4">
    <source>
        <dbReference type="Proteomes" id="UP000235388"/>
    </source>
</evidence>
<name>A0A2N5SK16_9BASI</name>
<comment type="caution">
    <text evidence="3">The sequence shown here is derived from an EMBL/GenBank/DDBJ whole genome shotgun (WGS) entry which is preliminary data.</text>
</comment>
<feature type="compositionally biased region" description="Low complexity" evidence="1">
    <location>
        <begin position="127"/>
        <end position="137"/>
    </location>
</feature>
<dbReference type="PRINTS" id="PR01217">
    <property type="entry name" value="PRICHEXTENSN"/>
</dbReference>